<reference evidence="4" key="2">
    <citation type="submission" date="2025-09" db="UniProtKB">
        <authorList>
            <consortium name="Ensembl"/>
        </authorList>
    </citation>
    <scope>IDENTIFICATION</scope>
</reference>
<dbReference type="Pfam" id="PF13300">
    <property type="entry name" value="DUF4078"/>
    <property type="match status" value="1"/>
</dbReference>
<dbReference type="AlphaFoldDB" id="A0A8C5WID3"/>
<keyword evidence="1" id="KW-0175">Coiled coil</keyword>
<gene>
    <name evidence="4" type="primary">CCDC174</name>
</gene>
<dbReference type="PANTHER" id="PTHR15885">
    <property type="entry name" value="COILED-COIL DOMAIN-CONTAINING PROTEIN 174"/>
    <property type="match status" value="1"/>
</dbReference>
<evidence type="ECO:0000259" key="3">
    <source>
        <dbReference type="Pfam" id="PF25449"/>
    </source>
</evidence>
<dbReference type="GeneTree" id="ENSGT00440000033958"/>
<dbReference type="GO" id="GO:0005634">
    <property type="term" value="C:nucleus"/>
    <property type="evidence" value="ECO:0007669"/>
    <property type="project" value="TreeGrafter"/>
</dbReference>
<evidence type="ECO:0000256" key="2">
    <source>
        <dbReference type="SAM" id="MobiDB-lite"/>
    </source>
</evidence>
<dbReference type="Proteomes" id="UP000694569">
    <property type="component" value="Unplaced"/>
</dbReference>
<feature type="region of interest" description="Disordered" evidence="2">
    <location>
        <begin position="841"/>
        <end position="951"/>
    </location>
</feature>
<feature type="compositionally biased region" description="Polar residues" evidence="2">
    <location>
        <begin position="890"/>
        <end position="899"/>
    </location>
</feature>
<dbReference type="InterPro" id="IPR057464">
    <property type="entry name" value="CCDC174_GRSR"/>
</dbReference>
<feature type="region of interest" description="Disordered" evidence="2">
    <location>
        <begin position="1"/>
        <end position="30"/>
    </location>
</feature>
<dbReference type="Pfam" id="PF25449">
    <property type="entry name" value="CCDC174_GRSR"/>
    <property type="match status" value="1"/>
</dbReference>
<accession>A0A8C5WID3</accession>
<name>A0A8C5WID3_9ANUR</name>
<evidence type="ECO:0000313" key="4">
    <source>
        <dbReference type="Ensembl" id="ENSLLEP00000040249.1"/>
    </source>
</evidence>
<feature type="region of interest" description="Disordered" evidence="2">
    <location>
        <begin position="415"/>
        <end position="438"/>
    </location>
</feature>
<evidence type="ECO:0000313" key="5">
    <source>
        <dbReference type="Proteomes" id="UP000694569"/>
    </source>
</evidence>
<feature type="compositionally biased region" description="Basic and acidic residues" evidence="2">
    <location>
        <begin position="852"/>
        <end position="865"/>
    </location>
</feature>
<sequence>YREAGDPANAQRHKGALRFTGGRGIQPTAQRHRVPVLTGRRGSSNHAKVLCALQGGRGIQQRAPPPRYSALYREAGGSSQPRAATKVLCALQGGRGIQPTARRHQGTLRFTGRRGIQPNAPRQQRYSALYREAGDPEQPHNAQRYSALYREAGGSSQPRNAKKVLRFTGRPGDPANRATHKVLCALQEAGGSSQPRNATKVLCALQGGRGIQPTVQPKGSLCFTGRRGSSQPRHQGTLRFTGRPGDPPTARCTKVLCALQGGRGSSQPRPPPSTPALYREAGGSSQSCAAPRYSALYREAGDPANRAATRYSALYREAGGSSQPRAATKVLCALQEAGDPANRAPPPRYSALYREAGGSSQPRAATKVLCALQGGRGIQPTARRHQGTLRFTGRPGDPANRATPQRYSALYREAGDPANRTTPQGTLRFTGGRGISQPRNATRYSALYREAGGSSQPRNATKVLCALQGGRGIQPTAQRHKGTLRFTGRPGDPANRATPQGYSVLYREEGIQPTTPPRYSALYREAGGSSQPRAATKKPSIWVKQNAGVAARAEKDVEAAAEEEDTLGKSRKKLEEKAALYEKMTKGDFPDEETEELYLVDFTQKILEKQKEVQAAASCRKEVQAAASCQEDVAPDLPVPAPPGPGEEWVYYVDLLGRSRHCMKKDLPDLLKLDAGLKGKRAAPQERTLLSEDMRQEMQRKQWEEEEAAERPAGPLHYEDIRQHEARQLGVGYFAFARDEEARRKQMDTLTMLRDQTEDQRLKREQLKAKRKAMLQARLYKLRQRKNKHLPEEQATAQDDEELMGPEPPEPEPAVLEPKVDVVVQERRDTRLGVPHVREWDQGKEFMFGHWSKPECDPHDERDPEFAPPPSYGSKPRKPRRVRKRKLTNHKPSTGSSDSGSREGPAPPEHPGPSPPEYPGPSPPEHPGPSPNSVSNEKRLDELLSYYRRVT</sequence>
<proteinExistence type="predicted"/>
<dbReference type="InterPro" id="IPR025066">
    <property type="entry name" value="CCDC174-like"/>
</dbReference>
<dbReference type="OrthoDB" id="333551at2759"/>
<protein>
    <submittedName>
        <fullName evidence="4">Coiled-coil domain containing 174</fullName>
    </submittedName>
</protein>
<dbReference type="PANTHER" id="PTHR15885:SF1">
    <property type="entry name" value="COILED-COIL DOMAIN-CONTAINING PROTEIN 174"/>
    <property type="match status" value="1"/>
</dbReference>
<feature type="domain" description="CCDC174 alpha/beta GRSR" evidence="3">
    <location>
        <begin position="649"/>
        <end position="677"/>
    </location>
</feature>
<feature type="region of interest" description="Disordered" evidence="2">
    <location>
        <begin position="260"/>
        <end position="284"/>
    </location>
</feature>
<evidence type="ECO:0000256" key="1">
    <source>
        <dbReference type="ARBA" id="ARBA00023054"/>
    </source>
</evidence>
<reference evidence="4" key="1">
    <citation type="submission" date="2025-08" db="UniProtKB">
        <authorList>
            <consortium name="Ensembl"/>
        </authorList>
    </citation>
    <scope>IDENTIFICATION</scope>
</reference>
<keyword evidence="5" id="KW-1185">Reference proteome</keyword>
<feature type="region of interest" description="Disordered" evidence="2">
    <location>
        <begin position="216"/>
        <end position="247"/>
    </location>
</feature>
<feature type="compositionally biased region" description="Basic residues" evidence="2">
    <location>
        <begin position="875"/>
        <end position="889"/>
    </location>
</feature>
<feature type="compositionally biased region" description="Pro residues" evidence="2">
    <location>
        <begin position="905"/>
        <end position="930"/>
    </location>
</feature>
<dbReference type="Ensembl" id="ENSLLET00000041880.1">
    <property type="protein sequence ID" value="ENSLLEP00000040249.1"/>
    <property type="gene ID" value="ENSLLEG00000025540.1"/>
</dbReference>
<feature type="region of interest" description="Disordered" evidence="2">
    <location>
        <begin position="783"/>
        <end position="821"/>
    </location>
</feature>
<organism evidence="4 5">
    <name type="scientific">Leptobrachium leishanense</name>
    <name type="common">Leishan spiny toad</name>
    <dbReference type="NCBI Taxonomy" id="445787"/>
    <lineage>
        <taxon>Eukaryota</taxon>
        <taxon>Metazoa</taxon>
        <taxon>Chordata</taxon>
        <taxon>Craniata</taxon>
        <taxon>Vertebrata</taxon>
        <taxon>Euteleostomi</taxon>
        <taxon>Amphibia</taxon>
        <taxon>Batrachia</taxon>
        <taxon>Anura</taxon>
        <taxon>Pelobatoidea</taxon>
        <taxon>Megophryidae</taxon>
        <taxon>Leptobrachium</taxon>
    </lineage>
</organism>